<dbReference type="Proteomes" id="UP000217199">
    <property type="component" value="Unassembled WGS sequence"/>
</dbReference>
<reference evidence="1 2" key="1">
    <citation type="journal article" date="2017" name="Mol. Ecol.">
        <title>Comparative and population genomic landscape of Phellinus noxius: A hypervariable fungus causing root rot in trees.</title>
        <authorList>
            <person name="Chung C.L."/>
            <person name="Lee T.J."/>
            <person name="Akiba M."/>
            <person name="Lee H.H."/>
            <person name="Kuo T.H."/>
            <person name="Liu D."/>
            <person name="Ke H.M."/>
            <person name="Yokoi T."/>
            <person name="Roa M.B."/>
            <person name="Lu M.J."/>
            <person name="Chang Y.Y."/>
            <person name="Ann P.J."/>
            <person name="Tsai J.N."/>
            <person name="Chen C.Y."/>
            <person name="Tzean S.S."/>
            <person name="Ota Y."/>
            <person name="Hattori T."/>
            <person name="Sahashi N."/>
            <person name="Liou R.F."/>
            <person name="Kikuchi T."/>
            <person name="Tsai I.J."/>
        </authorList>
    </citation>
    <scope>NUCLEOTIDE SEQUENCE [LARGE SCALE GENOMIC DNA]</scope>
    <source>
        <strain evidence="1 2">FFPRI411160</strain>
    </source>
</reference>
<dbReference type="AlphaFoldDB" id="A0A286UJ99"/>
<proteinExistence type="predicted"/>
<dbReference type="EMBL" id="NBII01000004">
    <property type="protein sequence ID" value="PAV19662.1"/>
    <property type="molecule type" value="Genomic_DNA"/>
</dbReference>
<protein>
    <submittedName>
        <fullName evidence="1">Uncharacterized protein</fullName>
    </submittedName>
</protein>
<comment type="caution">
    <text evidence="1">The sequence shown here is derived from an EMBL/GenBank/DDBJ whole genome shotgun (WGS) entry which is preliminary data.</text>
</comment>
<sequence>MYNMTSYPTPLPYRKQEFNLPNLLKKIEKLLAVKGKGIVIVEAISIFFDGAQKACLLRGPELEDKSLGRCLS</sequence>
<dbReference type="InParanoid" id="A0A286UJ99"/>
<evidence type="ECO:0000313" key="2">
    <source>
        <dbReference type="Proteomes" id="UP000217199"/>
    </source>
</evidence>
<keyword evidence="2" id="KW-1185">Reference proteome</keyword>
<accession>A0A286UJ99</accession>
<gene>
    <name evidence="1" type="ORF">PNOK_0459600</name>
</gene>
<organism evidence="1 2">
    <name type="scientific">Pyrrhoderma noxium</name>
    <dbReference type="NCBI Taxonomy" id="2282107"/>
    <lineage>
        <taxon>Eukaryota</taxon>
        <taxon>Fungi</taxon>
        <taxon>Dikarya</taxon>
        <taxon>Basidiomycota</taxon>
        <taxon>Agaricomycotina</taxon>
        <taxon>Agaricomycetes</taxon>
        <taxon>Hymenochaetales</taxon>
        <taxon>Hymenochaetaceae</taxon>
        <taxon>Pyrrhoderma</taxon>
    </lineage>
</organism>
<evidence type="ECO:0000313" key="1">
    <source>
        <dbReference type="EMBL" id="PAV19662.1"/>
    </source>
</evidence>
<name>A0A286UJ99_9AGAM</name>